<dbReference type="Pfam" id="PF00924">
    <property type="entry name" value="MS_channel_2nd"/>
    <property type="match status" value="1"/>
</dbReference>
<evidence type="ECO:0000256" key="6">
    <source>
        <dbReference type="ARBA" id="ARBA00023065"/>
    </source>
</evidence>
<organism evidence="13 14">
    <name type="scientific">Castilleja foliolosa</name>
    <dbReference type="NCBI Taxonomy" id="1961234"/>
    <lineage>
        <taxon>Eukaryota</taxon>
        <taxon>Viridiplantae</taxon>
        <taxon>Streptophyta</taxon>
        <taxon>Embryophyta</taxon>
        <taxon>Tracheophyta</taxon>
        <taxon>Spermatophyta</taxon>
        <taxon>Magnoliopsida</taxon>
        <taxon>eudicotyledons</taxon>
        <taxon>Gunneridae</taxon>
        <taxon>Pentapetalae</taxon>
        <taxon>asterids</taxon>
        <taxon>lamiids</taxon>
        <taxon>Lamiales</taxon>
        <taxon>Orobanchaceae</taxon>
        <taxon>Pedicularideae</taxon>
        <taxon>Castillejinae</taxon>
        <taxon>Castilleja</taxon>
    </lineage>
</organism>
<dbReference type="AlphaFoldDB" id="A0ABD3BVC7"/>
<feature type="transmembrane region" description="Helical" evidence="11">
    <location>
        <begin position="762"/>
        <end position="785"/>
    </location>
</feature>
<name>A0ABD3BVC7_9LAMI</name>
<dbReference type="PANTHER" id="PTHR31618:SF16">
    <property type="entry name" value="MECHANOSENSITIVE ION CHANNEL PROTEIN"/>
    <property type="match status" value="1"/>
</dbReference>
<comment type="caution">
    <text evidence="13">The sequence shown here is derived from an EMBL/GenBank/DDBJ whole genome shotgun (WGS) entry which is preliminary data.</text>
</comment>
<evidence type="ECO:0000256" key="10">
    <source>
        <dbReference type="SAM" id="MobiDB-lite"/>
    </source>
</evidence>
<evidence type="ECO:0000313" key="14">
    <source>
        <dbReference type="Proteomes" id="UP001632038"/>
    </source>
</evidence>
<keyword evidence="8" id="KW-0407">Ion channel</keyword>
<keyword evidence="5 11" id="KW-1133">Transmembrane helix</keyword>
<keyword evidence="4 11" id="KW-0812">Transmembrane</keyword>
<evidence type="ECO:0000256" key="3">
    <source>
        <dbReference type="ARBA" id="ARBA00022448"/>
    </source>
</evidence>
<evidence type="ECO:0000256" key="7">
    <source>
        <dbReference type="ARBA" id="ARBA00023136"/>
    </source>
</evidence>
<keyword evidence="7 9" id="KW-0472">Membrane</keyword>
<evidence type="ECO:0000256" key="1">
    <source>
        <dbReference type="ARBA" id="ARBA00004141"/>
    </source>
</evidence>
<keyword evidence="14" id="KW-1185">Reference proteome</keyword>
<evidence type="ECO:0000256" key="9">
    <source>
        <dbReference type="PIRNR" id="PIRNR017209"/>
    </source>
</evidence>
<dbReference type="GO" id="GO:0008381">
    <property type="term" value="F:mechanosensitive monoatomic ion channel activity"/>
    <property type="evidence" value="ECO:0007669"/>
    <property type="project" value="UniProtKB-ARBA"/>
</dbReference>
<feature type="compositionally biased region" description="Low complexity" evidence="10">
    <location>
        <begin position="555"/>
        <end position="566"/>
    </location>
</feature>
<comment type="subcellular location">
    <subcellularLocation>
        <location evidence="1">Membrane</location>
        <topology evidence="1">Multi-pass membrane protein</topology>
    </subcellularLocation>
</comment>
<feature type="region of interest" description="Disordered" evidence="10">
    <location>
        <begin position="509"/>
        <end position="537"/>
    </location>
</feature>
<dbReference type="InterPro" id="IPR006685">
    <property type="entry name" value="MscS_channel_2nd"/>
</dbReference>
<sequence length="965" mass="109586">MMDFSSSCKKTFKSHNSYNGRKISISHGAAEDAIHEQQPILMGHNRESSSAAAHHRHSMSVPSEVIVRVDELVAGPSTTPNNTIRRESSLDFWGDESSLSSIQQQQRGLDLQEDPPSKLIGVFLNKQKAAGGELRLDVDLEMDEFRPNRSNNNISLNNFPPPNPNYYDPNPNNNHVFSNSSKLRVSIEAPNNVVDICPDEQDKNCSSSDEDVNRTLHNRRRSTNLDMQNNESQVIKCTSIQKRVSNLGRMKTRSRLIDPPEAPERRSGMVPKSGQMRSGMVGRASGILQKPVEEEEDDPFDEDLPDEFKKSKFDLLTFLQWISLVLIITALVCTLSIYEWKKKKFRGLSIWKWEVLVLVLICGRLVSGWAIRIIVFFIERNFFMRKRVLYFVYGVRKAVQNCIWLGLVLAAWHSMFDREVQGDNRFLQYVNKIMVCMLVGTLLWLVKTLMVKVLASSFHVSTFFDRIQESLFNQYIIETLSGPPLVEIRNNQEEEERLMAEVSRLQNAGATLPPDLRGPPFQPPKSGKVAGGGGGLPPRPVRGVSFKFSGQLPKNNDQNNNNNNDQGISIDKLQNLNHKNVSAWNMKRLMKVVKNGVLTTLDERVLGSAQGDETTTQIRSEHEAIIAARNIFRNVAKPSTKFIYLEDLMRFLKEDDALKTLNIVEGSVESERISKATLKNWVVVEDEGVVSSAILIASCEGILVNTFMERRALALTLNDTKTAVDKLHRMVTIIVGIIIVIISLIILEIATSKFLVYLSSQIVVVAFIFGNTCKTVFEAIIFVFVMHPFDVGDRCEVDGVQLIVEEMNIMTTVFLRFDNQKIIFPNVTLATRPISNYYRSPDMGDSVDFAVHIATPADKIATIKQRIISYIESRSDYWYPAPSVVTMNLEDLRTLKLSVWLRHRMNHQNMGERYKRRAILVEEIVKILKELDIEYRLYPVDINIREMPPINSTRMPPAWTTPPTN</sequence>
<reference evidence="14" key="1">
    <citation type="journal article" date="2024" name="IScience">
        <title>Strigolactones Initiate the Formation of Haustorium-like Structures in Castilleja.</title>
        <authorList>
            <person name="Buerger M."/>
            <person name="Peterson D."/>
            <person name="Chory J."/>
        </authorList>
    </citation>
    <scope>NUCLEOTIDE SEQUENCE [LARGE SCALE GENOMIC DNA]</scope>
</reference>
<dbReference type="PANTHER" id="PTHR31618">
    <property type="entry name" value="MECHANOSENSITIVE ION CHANNEL PROTEIN 5"/>
    <property type="match status" value="1"/>
</dbReference>
<evidence type="ECO:0000256" key="8">
    <source>
        <dbReference type="ARBA" id="ARBA00023303"/>
    </source>
</evidence>
<feature type="transmembrane region" description="Helical" evidence="11">
    <location>
        <begin position="730"/>
        <end position="750"/>
    </location>
</feature>
<comment type="similarity">
    <text evidence="2 9">Belongs to the MscS (TC 1.A.23) family.</text>
</comment>
<proteinExistence type="inferred from homology"/>
<dbReference type="GO" id="GO:0005886">
    <property type="term" value="C:plasma membrane"/>
    <property type="evidence" value="ECO:0007669"/>
    <property type="project" value="UniProtKB-UniRule"/>
</dbReference>
<dbReference type="GO" id="GO:0050982">
    <property type="term" value="P:detection of mechanical stimulus"/>
    <property type="evidence" value="ECO:0007669"/>
    <property type="project" value="UniProtKB-ARBA"/>
</dbReference>
<feature type="transmembrane region" description="Helical" evidence="11">
    <location>
        <begin position="426"/>
        <end position="446"/>
    </location>
</feature>
<dbReference type="InterPro" id="IPR023408">
    <property type="entry name" value="MscS_beta-dom_sf"/>
</dbReference>
<feature type="transmembrane region" description="Helical" evidence="11">
    <location>
        <begin position="390"/>
        <end position="414"/>
    </location>
</feature>
<evidence type="ECO:0000256" key="5">
    <source>
        <dbReference type="ARBA" id="ARBA00022989"/>
    </source>
</evidence>
<evidence type="ECO:0000259" key="12">
    <source>
        <dbReference type="Pfam" id="PF00924"/>
    </source>
</evidence>
<feature type="transmembrane region" description="Helical" evidence="11">
    <location>
        <begin position="318"/>
        <end position="338"/>
    </location>
</feature>
<keyword evidence="3" id="KW-0813">Transport</keyword>
<evidence type="ECO:0000256" key="4">
    <source>
        <dbReference type="ARBA" id="ARBA00022692"/>
    </source>
</evidence>
<protein>
    <recommendedName>
        <fullName evidence="9">Mechanosensitive ion channel protein</fullName>
    </recommendedName>
</protein>
<dbReference type="Proteomes" id="UP001632038">
    <property type="component" value="Unassembled WGS sequence"/>
</dbReference>
<dbReference type="PIRSF" id="PIRSF017209">
    <property type="entry name" value="Memb_At2g17000_prd"/>
    <property type="match status" value="1"/>
</dbReference>
<evidence type="ECO:0000256" key="11">
    <source>
        <dbReference type="SAM" id="Phobius"/>
    </source>
</evidence>
<evidence type="ECO:0000256" key="2">
    <source>
        <dbReference type="ARBA" id="ARBA00008017"/>
    </source>
</evidence>
<feature type="region of interest" description="Disordered" evidence="10">
    <location>
        <begin position="549"/>
        <end position="571"/>
    </location>
</feature>
<evidence type="ECO:0000313" key="13">
    <source>
        <dbReference type="EMBL" id="KAL3621413.1"/>
    </source>
</evidence>
<keyword evidence="6" id="KW-0406">Ion transport</keyword>
<dbReference type="FunFam" id="2.30.30.60:FF:000003">
    <property type="entry name" value="Predicted mechanosensitive ion channel"/>
    <property type="match status" value="1"/>
</dbReference>
<gene>
    <name evidence="13" type="ORF">CASFOL_036325</name>
</gene>
<feature type="transmembrane region" description="Helical" evidence="11">
    <location>
        <begin position="350"/>
        <end position="378"/>
    </location>
</feature>
<feature type="domain" description="Mechanosensitive ion channel MscS" evidence="12">
    <location>
        <begin position="781"/>
        <end position="838"/>
    </location>
</feature>
<dbReference type="InterPro" id="IPR016688">
    <property type="entry name" value="MscS-like_plants/fungi"/>
</dbReference>
<dbReference type="Gene3D" id="2.30.30.60">
    <property type="match status" value="1"/>
</dbReference>
<accession>A0ABD3BVC7</accession>
<dbReference type="InterPro" id="IPR010920">
    <property type="entry name" value="LSM_dom_sf"/>
</dbReference>
<dbReference type="EMBL" id="JAVIJP010000066">
    <property type="protein sequence ID" value="KAL3621413.1"/>
    <property type="molecule type" value="Genomic_DNA"/>
</dbReference>
<dbReference type="SUPFAM" id="SSF50182">
    <property type="entry name" value="Sm-like ribonucleoproteins"/>
    <property type="match status" value="1"/>
</dbReference>